<accession>N6Y174</accession>
<keyword evidence="1" id="KW-0472">Membrane</keyword>
<keyword evidence="4" id="KW-1185">Reference proteome</keyword>
<keyword evidence="1" id="KW-0812">Transmembrane</keyword>
<name>N6Y174_THAL4</name>
<dbReference type="eggNOG" id="COG0845">
    <property type="taxonomic scope" value="Bacteria"/>
</dbReference>
<keyword evidence="2" id="KW-0732">Signal</keyword>
<dbReference type="EMBL" id="AMXE01000032">
    <property type="protein sequence ID" value="ENO87891.1"/>
    <property type="molecule type" value="Genomic_DNA"/>
</dbReference>
<evidence type="ECO:0000313" key="3">
    <source>
        <dbReference type="EMBL" id="ENO87891.1"/>
    </source>
</evidence>
<organism evidence="3 4">
    <name type="scientific">Thauera linaloolentis (strain DSM 12138 / JCM 21573 / CCUG 41526 / CIP 105981 / IAM 15112 / NBRC 102519 / 47Lol)</name>
    <dbReference type="NCBI Taxonomy" id="1123367"/>
    <lineage>
        <taxon>Bacteria</taxon>
        <taxon>Pseudomonadati</taxon>
        <taxon>Pseudomonadota</taxon>
        <taxon>Betaproteobacteria</taxon>
        <taxon>Rhodocyclales</taxon>
        <taxon>Zoogloeaceae</taxon>
        <taxon>Thauera</taxon>
    </lineage>
</organism>
<feature type="transmembrane region" description="Helical" evidence="1">
    <location>
        <begin position="153"/>
        <end position="172"/>
    </location>
</feature>
<dbReference type="AlphaFoldDB" id="N6Y174"/>
<keyword evidence="1" id="KW-1133">Transmembrane helix</keyword>
<gene>
    <name evidence="3" type="ORF">C666_09990</name>
</gene>
<dbReference type="STRING" id="1123367.GCA_000621305_03677"/>
<comment type="caution">
    <text evidence="3">The sequence shown here is derived from an EMBL/GenBank/DDBJ whole genome shotgun (WGS) entry which is preliminary data.</text>
</comment>
<feature type="signal peptide" evidence="2">
    <location>
        <begin position="1"/>
        <end position="25"/>
    </location>
</feature>
<protein>
    <submittedName>
        <fullName evidence="3">Uncharacterized protein</fullName>
    </submittedName>
</protein>
<dbReference type="RefSeq" id="WP_004337939.1">
    <property type="nucleotide sequence ID" value="NZ_AMXE01000032.1"/>
</dbReference>
<dbReference type="Proteomes" id="UP000013232">
    <property type="component" value="Unassembled WGS sequence"/>
</dbReference>
<sequence length="186" mass="18629">MNIVHTLAAWSMAAALAGLAAPAAAGPGHDHGDAPAALAGPALPRFAAASELFELVGVIDGRHLTVYLDRFADNSPVHGATLELDIGGTPVPLEARADGTFEAMLAEPPAPGVLPVTVMVLAGDEADLLAGELDVHDDTDAHAQEPAADMTRYAGWLVAGLLALGGAGRAVLRKGGTRGHSAGGVA</sequence>
<dbReference type="OrthoDB" id="6881973at2"/>
<feature type="chain" id="PRO_5004127979" evidence="2">
    <location>
        <begin position="26"/>
        <end position="186"/>
    </location>
</feature>
<evidence type="ECO:0000256" key="2">
    <source>
        <dbReference type="SAM" id="SignalP"/>
    </source>
</evidence>
<proteinExistence type="predicted"/>
<evidence type="ECO:0000313" key="4">
    <source>
        <dbReference type="Proteomes" id="UP000013232"/>
    </source>
</evidence>
<evidence type="ECO:0000256" key="1">
    <source>
        <dbReference type="SAM" id="Phobius"/>
    </source>
</evidence>
<reference evidence="3 4" key="1">
    <citation type="submission" date="2012-09" db="EMBL/GenBank/DDBJ databases">
        <title>Draft Genome Sequences of 6 Strains from Genus Thauera.</title>
        <authorList>
            <person name="Liu B."/>
            <person name="Shapleigh J.P."/>
            <person name="Frostegard A.H."/>
        </authorList>
    </citation>
    <scope>NUCLEOTIDE SEQUENCE [LARGE SCALE GENOMIC DNA]</scope>
    <source>
        <strain evidence="4">47Lol / DSM 12138</strain>
    </source>
</reference>